<organism evidence="6 7">
    <name type="scientific">Coriobacterium glomerans (strain ATCC 49209 / DSM 20642 / JCM 10262 / PW2)</name>
    <dbReference type="NCBI Taxonomy" id="700015"/>
    <lineage>
        <taxon>Bacteria</taxon>
        <taxon>Bacillati</taxon>
        <taxon>Actinomycetota</taxon>
        <taxon>Coriobacteriia</taxon>
        <taxon>Coriobacteriales</taxon>
        <taxon>Coriobacteriaceae</taxon>
        <taxon>Coriobacterium</taxon>
    </lineage>
</organism>
<dbReference type="InterPro" id="IPR027417">
    <property type="entry name" value="P-loop_NTPase"/>
</dbReference>
<dbReference type="GO" id="GO:0016887">
    <property type="term" value="F:ATP hydrolysis activity"/>
    <property type="evidence" value="ECO:0007669"/>
    <property type="project" value="InterPro"/>
</dbReference>
<keyword evidence="3" id="KW-0067">ATP-binding</keyword>
<keyword evidence="4" id="KW-0812">Transmembrane</keyword>
<evidence type="ECO:0000256" key="2">
    <source>
        <dbReference type="ARBA" id="ARBA00022741"/>
    </source>
</evidence>
<dbReference type="InterPro" id="IPR017871">
    <property type="entry name" value="ABC_transporter-like_CS"/>
</dbReference>
<dbReference type="PANTHER" id="PTHR24220">
    <property type="entry name" value="IMPORT ATP-BINDING PROTEIN"/>
    <property type="match status" value="1"/>
</dbReference>
<evidence type="ECO:0000256" key="3">
    <source>
        <dbReference type="ARBA" id="ARBA00022840"/>
    </source>
</evidence>
<dbReference type="InterPro" id="IPR015854">
    <property type="entry name" value="ABC_transpr_LolD-like"/>
</dbReference>
<dbReference type="InterPro" id="IPR003439">
    <property type="entry name" value="ABC_transporter-like_ATP-bd"/>
</dbReference>
<dbReference type="AlphaFoldDB" id="F2N909"/>
<dbReference type="eggNOG" id="COG1136">
    <property type="taxonomic scope" value="Bacteria"/>
</dbReference>
<dbReference type="SUPFAM" id="SSF52540">
    <property type="entry name" value="P-loop containing nucleoside triphosphate hydrolases"/>
    <property type="match status" value="1"/>
</dbReference>
<accession>F2N909</accession>
<dbReference type="RefSeq" id="WP_013709351.1">
    <property type="nucleotide sequence ID" value="NC_015389.1"/>
</dbReference>
<keyword evidence="7" id="KW-1185">Reference proteome</keyword>
<dbReference type="PROSITE" id="PS50893">
    <property type="entry name" value="ABC_TRANSPORTER_2"/>
    <property type="match status" value="1"/>
</dbReference>
<feature type="transmembrane region" description="Helical" evidence="4">
    <location>
        <begin position="617"/>
        <end position="642"/>
    </location>
</feature>
<dbReference type="GO" id="GO:0005524">
    <property type="term" value="F:ATP binding"/>
    <property type="evidence" value="ECO:0007669"/>
    <property type="project" value="UniProtKB-KW"/>
</dbReference>
<evidence type="ECO:0000259" key="5">
    <source>
        <dbReference type="PROSITE" id="PS50893"/>
    </source>
</evidence>
<name>F2N909_CORGP</name>
<sequence>MFQLSHVSKTYGGQDALHDVTLEIGGGMSYIVGPSGSGKTTLLKIMSGMDDRYEGTVSYNGQDLRTLAKRDRSRLFGQVFGFVWQDFNLIEERTVRENVELASWISAEADERAIVRAMRDMKIEKLAERPVRELSGGQKQRVAIARELVKDPEVIFADEPTSALDKRSAKATIGILRVLAKERSVVVVTHDRSLLAGSPYVYELDKGTLSQAPKPRRAAERAARERRPPRLPIAAALRMGAIAVRRNLGHTLSILLAALISASLLLSSAGTAVAGAGQSEFDRLYASYGDQLLDLSLFSSFIGAGYNNGKKSDDPNVDVDQDLSGLYEKYAQDDRVKMLMVPQPFQDIHVTVDGHEYPITSTNNVPVMNKLLAGSMPADSKGGDASDSQQIAVPESFVKKLGISNEDAIGRELDFKGSVYNWASGSPVEVPLSAHVKISGVINTDMVSDVGGSTSKYSVDDSFFFSPATLKRMREAAGMSGDAPALYLRAKSPKDLISLKNELNANGIVPTGHFEQVEKLVKMNDETSQQTGSATTVMGTLSVAVVAAVALIGAILRRREFAILNVAGYVGRRLAGALVGEFVLLAVMSAALFVVASPVVNAITQALWRVSIMRIDLIAVGALMAAGLSLLAYVITMVVASLSRPADALQRGER</sequence>
<keyword evidence="4" id="KW-0472">Membrane</keyword>
<dbReference type="GO" id="GO:0005886">
    <property type="term" value="C:plasma membrane"/>
    <property type="evidence" value="ECO:0007669"/>
    <property type="project" value="TreeGrafter"/>
</dbReference>
<evidence type="ECO:0000313" key="6">
    <source>
        <dbReference type="EMBL" id="AEB07609.1"/>
    </source>
</evidence>
<dbReference type="Gene3D" id="3.40.50.300">
    <property type="entry name" value="P-loop containing nucleotide triphosphate hydrolases"/>
    <property type="match status" value="1"/>
</dbReference>
<keyword evidence="2" id="KW-0547">Nucleotide-binding</keyword>
<evidence type="ECO:0000256" key="1">
    <source>
        <dbReference type="ARBA" id="ARBA00022448"/>
    </source>
</evidence>
<dbReference type="HOGENOM" id="CLU_000604_78_2_11"/>
<proteinExistence type="predicted"/>
<dbReference type="EMBL" id="CP002628">
    <property type="protein sequence ID" value="AEB07609.1"/>
    <property type="molecule type" value="Genomic_DNA"/>
</dbReference>
<evidence type="ECO:0000256" key="4">
    <source>
        <dbReference type="SAM" id="Phobius"/>
    </source>
</evidence>
<dbReference type="KEGG" id="cgo:Corgl_1510"/>
<dbReference type="CDD" id="cd03255">
    <property type="entry name" value="ABC_MJ0796_LolCDE_FtsE"/>
    <property type="match status" value="1"/>
</dbReference>
<feature type="transmembrane region" description="Helical" evidence="4">
    <location>
        <begin position="537"/>
        <end position="556"/>
    </location>
</feature>
<dbReference type="InterPro" id="IPR017911">
    <property type="entry name" value="MacB-like_ATP-bd"/>
</dbReference>
<dbReference type="Pfam" id="PF00005">
    <property type="entry name" value="ABC_tran"/>
    <property type="match status" value="1"/>
</dbReference>
<dbReference type="STRING" id="700015.Corgl_1510"/>
<protein>
    <submittedName>
        <fullName evidence="6">ABC transporter related protein</fullName>
    </submittedName>
</protein>
<dbReference type="InterPro" id="IPR003593">
    <property type="entry name" value="AAA+_ATPase"/>
</dbReference>
<keyword evidence="4" id="KW-1133">Transmembrane helix</keyword>
<dbReference type="Proteomes" id="UP000006851">
    <property type="component" value="Chromosome"/>
</dbReference>
<feature type="domain" description="ABC transporter" evidence="5">
    <location>
        <begin position="2"/>
        <end position="231"/>
    </location>
</feature>
<dbReference type="SMART" id="SM00382">
    <property type="entry name" value="AAA"/>
    <property type="match status" value="1"/>
</dbReference>
<dbReference type="OrthoDB" id="9786950at2"/>
<keyword evidence="1" id="KW-0813">Transport</keyword>
<feature type="transmembrane region" description="Helical" evidence="4">
    <location>
        <begin position="577"/>
        <end position="597"/>
    </location>
</feature>
<evidence type="ECO:0000313" key="7">
    <source>
        <dbReference type="Proteomes" id="UP000006851"/>
    </source>
</evidence>
<reference evidence="7" key="1">
    <citation type="journal article" date="2013" name="Stand. Genomic Sci.">
        <title>Complete genome sequence of Coriobacterium glomerans type strain (PW2(T)) from the midgut of Pyrrhocoris apterus L. (red soldier bug).</title>
        <authorList>
            <person name="Stackebrandt E."/>
            <person name="Zeytun A."/>
            <person name="Lapidus A."/>
            <person name="Nolan M."/>
            <person name="Lucas S."/>
            <person name="Hammon N."/>
            <person name="Deshpande S."/>
            <person name="Cheng J.F."/>
            <person name="Tapia R."/>
            <person name="Goodwin L.A."/>
            <person name="Pitluck S."/>
            <person name="Liolios K."/>
            <person name="Pagani I."/>
            <person name="Ivanova N."/>
            <person name="Mavromatis K."/>
            <person name="Mikhailova N."/>
            <person name="Huntemann M."/>
            <person name="Pati A."/>
            <person name="Chen A."/>
            <person name="Palaniappan K."/>
            <person name="Chang Y.J."/>
            <person name="Land M."/>
            <person name="Hauser L."/>
            <person name="Rohde M."/>
            <person name="Pukall R."/>
            <person name="Goker M."/>
            <person name="Detter J.C."/>
            <person name="Woyke T."/>
            <person name="Bristow J."/>
            <person name="Eisen J.A."/>
            <person name="Markowitz V."/>
            <person name="Hugenholtz P."/>
            <person name="Kyrpides N.C."/>
            <person name="Klenk H.P."/>
        </authorList>
    </citation>
    <scope>NUCLEOTIDE SEQUENCE</scope>
    <source>
        <strain evidence="7">ATCC 49209 / DSM 20642 / JCM 10262 / PW2</strain>
    </source>
</reference>
<dbReference type="GO" id="GO:0022857">
    <property type="term" value="F:transmembrane transporter activity"/>
    <property type="evidence" value="ECO:0007669"/>
    <property type="project" value="TreeGrafter"/>
</dbReference>
<dbReference type="PROSITE" id="PS00211">
    <property type="entry name" value="ABC_TRANSPORTER_1"/>
    <property type="match status" value="1"/>
</dbReference>
<gene>
    <name evidence="6" type="ordered locus">Corgl_1510</name>
</gene>
<dbReference type="eggNOG" id="COG0577">
    <property type="taxonomic scope" value="Bacteria"/>
</dbReference>